<dbReference type="InterPro" id="IPR011006">
    <property type="entry name" value="CheY-like_superfamily"/>
</dbReference>
<feature type="modified residue" description="4-aspartylphosphate" evidence="3">
    <location>
        <position position="56"/>
    </location>
</feature>
<protein>
    <recommendedName>
        <fullName evidence="1">Stage 0 sporulation protein A homolog</fullName>
    </recommendedName>
</protein>
<evidence type="ECO:0000256" key="2">
    <source>
        <dbReference type="ARBA" id="ARBA00024867"/>
    </source>
</evidence>
<dbReference type="SMART" id="SM00850">
    <property type="entry name" value="LytTR"/>
    <property type="match status" value="1"/>
</dbReference>
<dbReference type="PATRIC" id="fig|1629550.3.peg.547"/>
<sequence length="236" mass="27521">MKIKIAICDDEYIHREILLQYIGKLFSKDIYEISEFNSGEDLLANYPNGLDILLLDVQMLGINGIETAKKIRLFDTKVTIVFTTAISDFMQEGYEVRAFRYLLKPINYIDFSKHLIQCKNEVLKNKEKYISIKEIDEGKTIIIPINSILYIEVECRVALIHTDTEIYKTRESIKNLELQLTEYSFFRCHRAYLINLFKVNAIDKNSVFIKGNEILVSRYKIKDLKSKITDILGSLI</sequence>
<dbReference type="InterPro" id="IPR001789">
    <property type="entry name" value="Sig_transdc_resp-reg_receiver"/>
</dbReference>
<dbReference type="GO" id="GO:0000156">
    <property type="term" value="F:phosphorelay response regulator activity"/>
    <property type="evidence" value="ECO:0007669"/>
    <property type="project" value="InterPro"/>
</dbReference>
<accession>A0A0M3DHH1</accession>
<keyword evidence="3" id="KW-0597">Phosphoprotein</keyword>
<dbReference type="AlphaFoldDB" id="A0A0M3DHH1"/>
<dbReference type="Gene3D" id="2.40.50.1020">
    <property type="entry name" value="LytTr DNA-binding domain"/>
    <property type="match status" value="1"/>
</dbReference>
<dbReference type="SUPFAM" id="SSF52172">
    <property type="entry name" value="CheY-like"/>
    <property type="match status" value="1"/>
</dbReference>
<dbReference type="Pfam" id="PF04397">
    <property type="entry name" value="LytTR"/>
    <property type="match status" value="1"/>
</dbReference>
<keyword evidence="7" id="KW-1185">Reference proteome</keyword>
<evidence type="ECO:0000313" key="7">
    <source>
        <dbReference type="Proteomes" id="UP000034407"/>
    </source>
</evidence>
<organism evidence="6 7">
    <name type="scientific">Paraclostridium benzoelyticum</name>
    <dbReference type="NCBI Taxonomy" id="1629550"/>
    <lineage>
        <taxon>Bacteria</taxon>
        <taxon>Bacillati</taxon>
        <taxon>Bacillota</taxon>
        <taxon>Clostridia</taxon>
        <taxon>Peptostreptococcales</taxon>
        <taxon>Peptostreptococcaceae</taxon>
        <taxon>Paraclostridium</taxon>
    </lineage>
</organism>
<dbReference type="InterPro" id="IPR007492">
    <property type="entry name" value="LytTR_DNA-bd_dom"/>
</dbReference>
<dbReference type="GO" id="GO:0003677">
    <property type="term" value="F:DNA binding"/>
    <property type="evidence" value="ECO:0007669"/>
    <property type="project" value="InterPro"/>
</dbReference>
<dbReference type="Pfam" id="PF00072">
    <property type="entry name" value="Response_reg"/>
    <property type="match status" value="1"/>
</dbReference>
<proteinExistence type="predicted"/>
<dbReference type="InterPro" id="IPR046947">
    <property type="entry name" value="LytR-like"/>
</dbReference>
<evidence type="ECO:0000256" key="3">
    <source>
        <dbReference type="PROSITE-ProRule" id="PRU00169"/>
    </source>
</evidence>
<evidence type="ECO:0000259" key="4">
    <source>
        <dbReference type="PROSITE" id="PS50110"/>
    </source>
</evidence>
<feature type="domain" description="HTH LytTR-type" evidence="5">
    <location>
        <begin position="132"/>
        <end position="230"/>
    </location>
</feature>
<feature type="domain" description="Response regulatory" evidence="4">
    <location>
        <begin position="4"/>
        <end position="119"/>
    </location>
</feature>
<gene>
    <name evidence="6" type="ORF">VN21_05335</name>
</gene>
<dbReference type="SMART" id="SM00448">
    <property type="entry name" value="REC"/>
    <property type="match status" value="1"/>
</dbReference>
<evidence type="ECO:0000256" key="1">
    <source>
        <dbReference type="ARBA" id="ARBA00018672"/>
    </source>
</evidence>
<dbReference type="PANTHER" id="PTHR37299">
    <property type="entry name" value="TRANSCRIPTIONAL REGULATOR-RELATED"/>
    <property type="match status" value="1"/>
</dbReference>
<dbReference type="EMBL" id="LBBT01000125">
    <property type="protein sequence ID" value="KKY02040.1"/>
    <property type="molecule type" value="Genomic_DNA"/>
</dbReference>
<dbReference type="PROSITE" id="PS50930">
    <property type="entry name" value="HTH_LYTTR"/>
    <property type="match status" value="1"/>
</dbReference>
<dbReference type="Proteomes" id="UP000034407">
    <property type="component" value="Unassembled WGS sequence"/>
</dbReference>
<evidence type="ECO:0000259" key="5">
    <source>
        <dbReference type="PROSITE" id="PS50930"/>
    </source>
</evidence>
<dbReference type="RefSeq" id="WP_046822392.1">
    <property type="nucleotide sequence ID" value="NZ_LBBT01000125.1"/>
</dbReference>
<comment type="caution">
    <text evidence="6">The sequence shown here is derived from an EMBL/GenBank/DDBJ whole genome shotgun (WGS) entry which is preliminary data.</text>
</comment>
<dbReference type="OrthoDB" id="1756867at2"/>
<reference evidence="6 7" key="1">
    <citation type="submission" date="2015-04" db="EMBL/GenBank/DDBJ databases">
        <title>Microcin producing Clostridium sp. JC272T.</title>
        <authorList>
            <person name="Jyothsna T."/>
            <person name="Sasikala C."/>
            <person name="Ramana C."/>
        </authorList>
    </citation>
    <scope>NUCLEOTIDE SEQUENCE [LARGE SCALE GENOMIC DNA]</scope>
    <source>
        <strain evidence="6 7">JC272</strain>
    </source>
</reference>
<dbReference type="PROSITE" id="PS50110">
    <property type="entry name" value="RESPONSE_REGULATORY"/>
    <property type="match status" value="1"/>
</dbReference>
<dbReference type="Gene3D" id="3.40.50.2300">
    <property type="match status" value="1"/>
</dbReference>
<dbReference type="PANTHER" id="PTHR37299:SF1">
    <property type="entry name" value="STAGE 0 SPORULATION PROTEIN A HOMOLOG"/>
    <property type="match status" value="1"/>
</dbReference>
<name>A0A0M3DHH1_9FIRM</name>
<comment type="function">
    <text evidence="2">May play the central regulatory role in sporulation. It may be an element of the effector pathway responsible for the activation of sporulation genes in response to nutritional stress. Spo0A may act in concert with spo0H (a sigma factor) to control the expression of some genes that are critical to the sporulation process.</text>
</comment>
<evidence type="ECO:0000313" key="6">
    <source>
        <dbReference type="EMBL" id="KKY02040.1"/>
    </source>
</evidence>